<reference evidence="3 4" key="1">
    <citation type="submission" date="2015-01" db="EMBL/GenBank/DDBJ databases">
        <title>Evolution of Trichinella species and genotypes.</title>
        <authorList>
            <person name="Korhonen P.K."/>
            <person name="Edoardo P."/>
            <person name="Giuseppe L.R."/>
            <person name="Gasser R.B."/>
        </authorList>
    </citation>
    <scope>NUCLEOTIDE SEQUENCE [LARGE SCALE GENOMIC DNA]</scope>
    <source>
        <strain evidence="3">ISS3</strain>
    </source>
</reference>
<dbReference type="Gene3D" id="3.30.460.10">
    <property type="entry name" value="Beta Polymerase, domain 2"/>
    <property type="match status" value="1"/>
</dbReference>
<dbReference type="GO" id="GO:0003676">
    <property type="term" value="F:nucleic acid binding"/>
    <property type="evidence" value="ECO:0007669"/>
    <property type="project" value="InterPro"/>
</dbReference>
<dbReference type="eggNOG" id="KOG3792">
    <property type="taxonomic scope" value="Eukaryota"/>
</dbReference>
<dbReference type="EMBL" id="JYDH01000004">
    <property type="protein sequence ID" value="KRY42314.1"/>
    <property type="molecule type" value="Genomic_DNA"/>
</dbReference>
<proteinExistence type="predicted"/>
<dbReference type="Proteomes" id="UP000054776">
    <property type="component" value="Unassembled WGS sequence"/>
</dbReference>
<dbReference type="InterPro" id="IPR013087">
    <property type="entry name" value="Znf_C2H2_type"/>
</dbReference>
<evidence type="ECO:0000313" key="4">
    <source>
        <dbReference type="Proteomes" id="UP000054776"/>
    </source>
</evidence>
<feature type="domain" description="DZF" evidence="2">
    <location>
        <begin position="345"/>
        <end position="657"/>
    </location>
</feature>
<dbReference type="Pfam" id="PF12874">
    <property type="entry name" value="zf-met"/>
    <property type="match status" value="2"/>
</dbReference>
<organism evidence="3 4">
    <name type="scientific">Trichinella spiralis</name>
    <name type="common">Trichina worm</name>
    <dbReference type="NCBI Taxonomy" id="6334"/>
    <lineage>
        <taxon>Eukaryota</taxon>
        <taxon>Metazoa</taxon>
        <taxon>Ecdysozoa</taxon>
        <taxon>Nematoda</taxon>
        <taxon>Enoplea</taxon>
        <taxon>Dorylaimia</taxon>
        <taxon>Trichinellida</taxon>
        <taxon>Trichinellidae</taxon>
        <taxon>Trichinella</taxon>
    </lineage>
</organism>
<dbReference type="AlphaFoldDB" id="A0A0V1BZ70"/>
<dbReference type="PANTHER" id="PTHR45762">
    <property type="entry name" value="ZINC FINGER RNA-BINDING PROTEIN"/>
    <property type="match status" value="1"/>
</dbReference>
<dbReference type="SUPFAM" id="SSF57667">
    <property type="entry name" value="beta-beta-alpha zinc fingers"/>
    <property type="match status" value="2"/>
</dbReference>
<name>A0A0V1BZ70_TRISP</name>
<evidence type="ECO:0000313" key="3">
    <source>
        <dbReference type="EMBL" id="KRY42314.1"/>
    </source>
</evidence>
<dbReference type="Gene3D" id="1.10.1410.40">
    <property type="match status" value="1"/>
</dbReference>
<dbReference type="OrthoDB" id="8898434at2759"/>
<feature type="compositionally biased region" description="Polar residues" evidence="1">
    <location>
        <begin position="273"/>
        <end position="283"/>
    </location>
</feature>
<dbReference type="SMART" id="SM00451">
    <property type="entry name" value="ZnF_U1"/>
    <property type="match status" value="2"/>
</dbReference>
<comment type="caution">
    <text evidence="3">The sequence shown here is derived from an EMBL/GenBank/DDBJ whole genome shotgun (WGS) entry which is preliminary data.</text>
</comment>
<dbReference type="PROSITE" id="PS00028">
    <property type="entry name" value="ZINC_FINGER_C2H2_1"/>
    <property type="match status" value="1"/>
</dbReference>
<dbReference type="InterPro" id="IPR036236">
    <property type="entry name" value="Znf_C2H2_sf"/>
</dbReference>
<dbReference type="InParanoid" id="A0A0V1BZ70"/>
<feature type="region of interest" description="Disordered" evidence="1">
    <location>
        <begin position="273"/>
        <end position="297"/>
    </location>
</feature>
<accession>A0A0V1BZ70</accession>
<keyword evidence="4" id="KW-1185">Reference proteome</keyword>
<dbReference type="Gene3D" id="3.30.160.60">
    <property type="entry name" value="Classic Zinc Finger"/>
    <property type="match status" value="2"/>
</dbReference>
<sequence>MNSEGKNKETMNKHAYLLSSAKAGWSGIFTMLRTLCQIKSFSDPGSEPLLVRNYCARRTIGTKAWAANKIQIYPLCLPTRIISNDYIIYRAYTGSTELTENGEKAHVKSKSLFEYRSVRFLVLVCFPKTVLHCFTCSYIQEMRSIELHCGKIVNANTNLRGSEQKGRANLSMAQRAKKSRKQYACDLCKITCDGKDTFNFHISGQRHKKRVLQLARVQRNCSTSVTSSTPLYYCEICQISCTSSLALMMHFKGGKHNKVLRYYKRKKQFSYSHIQSNDSSKNNTRSKHASTLAESANRTLNTDAVTESCTMATHFDKPVKLETDTQIHELKPYFQSDASKVDDGLPFIKVEHAERWLNSTLQSLAISPEVKAALQELVDHVMQKIALVIETFCKNTDRIFENGTGMLYNGMILPIGNFAKNMLQAGEMEANLVVFLPKNPTLEFLGETTKHIVKSLDSTTAKLNSMDDTLFIEQRRNGVCVRVKIYFLNLLLLEESPQEKENISIMVEKRDHLRKARDTWREVLRYIWFQNTCLAKQQLIDALLVVRRIFAAKNLEYNENMSFMIEVLGNRAYDSFAGEEVTPYCCFLRILQFIAMGWLMQVDSVIFDPVATPPFDLRECFTIHFRLIITQHMQECCNMLLTGKFHGLLGENPNTHL</sequence>
<dbReference type="InterPro" id="IPR043519">
    <property type="entry name" value="NT_sf"/>
</dbReference>
<dbReference type="SMART" id="SM00355">
    <property type="entry name" value="ZnF_C2H2"/>
    <property type="match status" value="2"/>
</dbReference>
<gene>
    <name evidence="3" type="primary">zfr</name>
    <name evidence="3" type="ORF">T01_15607</name>
</gene>
<protein>
    <submittedName>
        <fullName evidence="3">Zinc finger RNA-binding protein</fullName>
    </submittedName>
</protein>
<evidence type="ECO:0000256" key="1">
    <source>
        <dbReference type="SAM" id="MobiDB-lite"/>
    </source>
</evidence>
<dbReference type="PROSITE" id="PS51703">
    <property type="entry name" value="DZF"/>
    <property type="match status" value="1"/>
</dbReference>
<dbReference type="PANTHER" id="PTHR45762:SF3">
    <property type="entry name" value="ZINC-FINGER PROTEIN AT 72D, ISOFORM B"/>
    <property type="match status" value="1"/>
</dbReference>
<dbReference type="GO" id="GO:0008270">
    <property type="term" value="F:zinc ion binding"/>
    <property type="evidence" value="ECO:0007669"/>
    <property type="project" value="InterPro"/>
</dbReference>
<dbReference type="STRING" id="6334.A0A0V1BZ70"/>
<dbReference type="SMART" id="SM00572">
    <property type="entry name" value="DZF"/>
    <property type="match status" value="1"/>
</dbReference>
<evidence type="ECO:0000259" key="2">
    <source>
        <dbReference type="PROSITE" id="PS51703"/>
    </source>
</evidence>
<dbReference type="InterPro" id="IPR003604">
    <property type="entry name" value="Matrin/U1-like-C_Znf_C2H2"/>
</dbReference>
<dbReference type="InterPro" id="IPR006561">
    <property type="entry name" value="DZF_dom"/>
</dbReference>